<sequence>QTGLTVTYYTSQAGALSGSNVGLITAAEAVSYYTESTPVTPAEPLYIRVVSSTGATNCATVVPLQLIVHPTPVIPVITDFVQCDYINSPDGTELFDLTTKDIEADVNPELNNTVTYYTTQADAVAGVNAIQTPTAYPSETAANGEQTVYVRVESTFGCFRTSSFTLVVNPLPVIITPADPFLACEETPGQALFDLDAIEPVVTGGAAGFTASYYATEAAAIAGGTGLVTPYLSPNATIYVRVINDLTGCASITTAELQVLPAPIAPVVPALEECDANNDQVA</sequence>
<feature type="non-terminal residue" evidence="1">
    <location>
        <position position="282"/>
    </location>
</feature>
<reference evidence="1 2" key="1">
    <citation type="submission" date="2013-09" db="EMBL/GenBank/DDBJ databases">
        <authorList>
            <person name="Zeng Z."/>
            <person name="Chen C."/>
        </authorList>
    </citation>
    <scope>NUCLEOTIDE SEQUENCE [LARGE SCALE GENOMIC DNA]</scope>
    <source>
        <strain evidence="1 2">WB 4.1-42</strain>
    </source>
</reference>
<organism evidence="1 2">
    <name type="scientific">Flavobacterium subsaxonicum WB 4.1-42 = DSM 21790</name>
    <dbReference type="NCBI Taxonomy" id="1121898"/>
    <lineage>
        <taxon>Bacteria</taxon>
        <taxon>Pseudomonadati</taxon>
        <taxon>Bacteroidota</taxon>
        <taxon>Flavobacteriia</taxon>
        <taxon>Flavobacteriales</taxon>
        <taxon>Flavobacteriaceae</taxon>
        <taxon>Flavobacterium</taxon>
    </lineage>
</organism>
<proteinExistence type="predicted"/>
<keyword evidence="2" id="KW-1185">Reference proteome</keyword>
<accession>A0A0A2MDD5</accession>
<feature type="non-terminal residue" evidence="1">
    <location>
        <position position="1"/>
    </location>
</feature>
<dbReference type="EMBL" id="JRLY01000054">
    <property type="protein sequence ID" value="KGO90294.1"/>
    <property type="molecule type" value="Genomic_DNA"/>
</dbReference>
<evidence type="ECO:0000313" key="1">
    <source>
        <dbReference type="EMBL" id="KGO90294.1"/>
    </source>
</evidence>
<evidence type="ECO:0000313" key="2">
    <source>
        <dbReference type="Proteomes" id="UP000030111"/>
    </source>
</evidence>
<dbReference type="eggNOG" id="COG3291">
    <property type="taxonomic scope" value="Bacteria"/>
</dbReference>
<protein>
    <submittedName>
        <fullName evidence="1">Uncharacterized protein</fullName>
    </submittedName>
</protein>
<dbReference type="Proteomes" id="UP000030111">
    <property type="component" value="Unassembled WGS sequence"/>
</dbReference>
<gene>
    <name evidence="1" type="ORF">Q766_21150</name>
</gene>
<dbReference type="AlphaFoldDB" id="A0A0A2MDD5"/>
<comment type="caution">
    <text evidence="1">The sequence shown here is derived from an EMBL/GenBank/DDBJ whole genome shotgun (WGS) entry which is preliminary data.</text>
</comment>
<name>A0A0A2MDD5_9FLAO</name>